<dbReference type="Proteomes" id="UP000749040">
    <property type="component" value="Unassembled WGS sequence"/>
</dbReference>
<protein>
    <submittedName>
        <fullName evidence="3">DUF4158 domain-containing protein</fullName>
    </submittedName>
</protein>
<keyword evidence="4" id="KW-1185">Reference proteome</keyword>
<dbReference type="Pfam" id="PF13700">
    <property type="entry name" value="DUF4158"/>
    <property type="match status" value="1"/>
</dbReference>
<evidence type="ECO:0000313" key="3">
    <source>
        <dbReference type="EMBL" id="MBM9506721.1"/>
    </source>
</evidence>
<dbReference type="InterPro" id="IPR025296">
    <property type="entry name" value="DUF4158"/>
</dbReference>
<accession>A0ABS2TTR9</accession>
<comment type="caution">
    <text evidence="3">The sequence shown here is derived from an EMBL/GenBank/DDBJ whole genome shotgun (WGS) entry which is preliminary data.</text>
</comment>
<reference evidence="3 4" key="1">
    <citation type="submission" date="2021-01" db="EMBL/GenBank/DDBJ databases">
        <title>Streptomyces acididurans sp. nov., isolated from a peat swamp forest soil.</title>
        <authorList>
            <person name="Chantavorakit T."/>
            <person name="Duangmal K."/>
        </authorList>
    </citation>
    <scope>NUCLEOTIDE SEQUENCE [LARGE SCALE GENOMIC DNA]</scope>
    <source>
        <strain evidence="3 4">KK5PA1</strain>
    </source>
</reference>
<evidence type="ECO:0000259" key="2">
    <source>
        <dbReference type="Pfam" id="PF13700"/>
    </source>
</evidence>
<feature type="region of interest" description="Disordered" evidence="1">
    <location>
        <begin position="167"/>
        <end position="196"/>
    </location>
</feature>
<dbReference type="EMBL" id="JADKYB010000010">
    <property type="protein sequence ID" value="MBM9506721.1"/>
    <property type="molecule type" value="Genomic_DNA"/>
</dbReference>
<feature type="domain" description="DUF4158" evidence="2">
    <location>
        <begin position="11"/>
        <end position="153"/>
    </location>
</feature>
<gene>
    <name evidence="3" type="ORF">ITX44_19605</name>
</gene>
<name>A0ABS2TTR9_9ACTN</name>
<proteinExistence type="predicted"/>
<sequence length="229" mass="25752">MGRDLGLDGVVDHFTLNGDESGWLRNKTGATRLGFAVQLKFLTWRGRFPRMRLELPPDAVEPVAKQVGVAASELAFYDFTSRAAKRHRSELRDLIGWHECAKTDLVKLVSHLVDVIWHDERREEQVRAELLRQMRAEMIEPPTAAQVDTVIRSALHQADERAVAEAAGRLARAGAGAGPRRRGDRGQRGPDKRARRCQPCCRVARGNRHRPRYGCHGSGRLVPFRADPQ</sequence>
<evidence type="ECO:0000313" key="4">
    <source>
        <dbReference type="Proteomes" id="UP000749040"/>
    </source>
</evidence>
<evidence type="ECO:0000256" key="1">
    <source>
        <dbReference type="SAM" id="MobiDB-lite"/>
    </source>
</evidence>
<feature type="region of interest" description="Disordered" evidence="1">
    <location>
        <begin position="208"/>
        <end position="229"/>
    </location>
</feature>
<organism evidence="3 4">
    <name type="scientific">Actinacidiphila acididurans</name>
    <dbReference type="NCBI Taxonomy" id="2784346"/>
    <lineage>
        <taxon>Bacteria</taxon>
        <taxon>Bacillati</taxon>
        <taxon>Actinomycetota</taxon>
        <taxon>Actinomycetes</taxon>
        <taxon>Kitasatosporales</taxon>
        <taxon>Streptomycetaceae</taxon>
        <taxon>Actinacidiphila</taxon>
    </lineage>
</organism>